<evidence type="ECO:0000256" key="1">
    <source>
        <dbReference type="ARBA" id="ARBA00006484"/>
    </source>
</evidence>
<keyword evidence="3" id="KW-0560">Oxidoreductase</keyword>
<dbReference type="SUPFAM" id="SSF51735">
    <property type="entry name" value="NAD(P)-binding Rossmann-fold domains"/>
    <property type="match status" value="1"/>
</dbReference>
<sequence length="621" mass="68661">MSQGSRLQGKVAIVTGGGAGFGAAIARRFGEEGAKVIVTDINVEGGEKVAAQNPSNLTFQRQDVTQEADWNMVLDLAFSKFGRVDILVNNAGTTYRNKPTSEVTEEEWERVFKVNVKSIYLATKALMPRFIEQGQGGSVINISSTGASRPRPGLVWYNATKGAVTNATKGLAAEYGPHNIRFNTVAPLLSGTGLFSMFTGMEDTPENREKFIGNVPLGRLCDVNDIANMCLYLASDEARFINGTEMVVDGGKLTATDYIVHIILYPNMTYDFKSVPVIDLSLEKSPITRPKLLQELHHALTCIGFLYIKNHDVPQDVISNLKYALPTLFALDAAEKEEVALHNSPHFLGYSPVGSETTAGVADKREQFEFATELPDLWHLGLPLYERLKGPNQWPSTNPSLRIIIEEYIHELTNLGERFLRLVAEALSLNPETLFSFLSEQHRLKIVHYPASDPSSDSNMQGVGPHKDSSGWWTFLLQASPPTVKGLQALNKTGEWIDVPAIEDTFVVNIGQAFEVVTHGVCKATTHRVLSGFSERYSVPFFQGVRGSLTKEEAVGTLRSHFAMQKMALEASEGASVDSAFLRGRYDTWGESQLRTKIRSHRDVGRMFYADVFHDYVNDDS</sequence>
<dbReference type="GeneID" id="63708825"/>
<dbReference type="PANTHER" id="PTHR43639:SF1">
    <property type="entry name" value="SHORT-CHAIN DEHYDROGENASE_REDUCTASE FAMILY PROTEIN"/>
    <property type="match status" value="1"/>
</dbReference>
<organism evidence="5 6">
    <name type="scientific">Penicillium patulum</name>
    <name type="common">Penicillium griseofulvum</name>
    <dbReference type="NCBI Taxonomy" id="5078"/>
    <lineage>
        <taxon>Eukaryota</taxon>
        <taxon>Fungi</taxon>
        <taxon>Dikarya</taxon>
        <taxon>Ascomycota</taxon>
        <taxon>Pezizomycotina</taxon>
        <taxon>Eurotiomycetes</taxon>
        <taxon>Eurotiomycetidae</taxon>
        <taxon>Eurotiales</taxon>
        <taxon>Aspergillaceae</taxon>
        <taxon>Penicillium</taxon>
    </lineage>
</organism>
<evidence type="ECO:0000313" key="6">
    <source>
        <dbReference type="Proteomes" id="UP000070168"/>
    </source>
</evidence>
<dbReference type="GO" id="GO:0044283">
    <property type="term" value="P:small molecule biosynthetic process"/>
    <property type="evidence" value="ECO:0007669"/>
    <property type="project" value="UniProtKB-ARBA"/>
</dbReference>
<keyword evidence="6" id="KW-1185">Reference proteome</keyword>
<accession>A0A135LLM6</accession>
<comment type="caution">
    <text evidence="5">The sequence shown here is derived from an EMBL/GenBank/DDBJ whole genome shotgun (WGS) entry which is preliminary data.</text>
</comment>
<comment type="similarity">
    <text evidence="1">Belongs to the short-chain dehydrogenases/reductases (SDR) family.</text>
</comment>
<dbReference type="InterPro" id="IPR005123">
    <property type="entry name" value="Oxoglu/Fe-dep_dioxygenase_dom"/>
</dbReference>
<dbReference type="PROSITE" id="PS51471">
    <property type="entry name" value="FE2OG_OXY"/>
    <property type="match status" value="1"/>
</dbReference>
<dbReference type="Pfam" id="PF13561">
    <property type="entry name" value="adh_short_C2"/>
    <property type="match status" value="1"/>
</dbReference>
<dbReference type="GO" id="GO:0051213">
    <property type="term" value="F:dioxygenase activity"/>
    <property type="evidence" value="ECO:0007669"/>
    <property type="project" value="UniProtKB-KW"/>
</dbReference>
<keyword evidence="5" id="KW-0223">Dioxygenase</keyword>
<dbReference type="AlphaFoldDB" id="A0A135LLM6"/>
<evidence type="ECO:0000259" key="4">
    <source>
        <dbReference type="PROSITE" id="PS51471"/>
    </source>
</evidence>
<dbReference type="Pfam" id="PF03171">
    <property type="entry name" value="2OG-FeII_Oxy"/>
    <property type="match status" value="1"/>
</dbReference>
<name>A0A135LLM6_PENPA</name>
<reference evidence="5 6" key="1">
    <citation type="journal article" date="2016" name="BMC Genomics">
        <title>Genome sequencing and secondary metabolism of the postharvest pathogen Penicillium griseofulvum.</title>
        <authorList>
            <person name="Banani H."/>
            <person name="Marcet-Houben M."/>
            <person name="Ballester A.R."/>
            <person name="Abbruscato P."/>
            <person name="Gonzalez-Candelas L."/>
            <person name="Gabaldon T."/>
            <person name="Spadaro D."/>
        </authorList>
    </citation>
    <scope>NUCLEOTIDE SEQUENCE [LARGE SCALE GENOMIC DNA]</scope>
    <source>
        <strain evidence="5 6">PG3</strain>
    </source>
</reference>
<dbReference type="OrthoDB" id="294295at2759"/>
<gene>
    <name evidence="5" type="ORF">PGRI_058120</name>
</gene>
<evidence type="ECO:0000256" key="3">
    <source>
        <dbReference type="ARBA" id="ARBA00023002"/>
    </source>
</evidence>
<dbReference type="InterPro" id="IPR027443">
    <property type="entry name" value="IPNS-like_sf"/>
</dbReference>
<dbReference type="PRINTS" id="PR00080">
    <property type="entry name" value="SDRFAMILY"/>
</dbReference>
<dbReference type="FunFam" id="3.40.50.720:FF:000084">
    <property type="entry name" value="Short-chain dehydrogenase reductase"/>
    <property type="match status" value="1"/>
</dbReference>
<dbReference type="PRINTS" id="PR00081">
    <property type="entry name" value="GDHRDH"/>
</dbReference>
<dbReference type="PANTHER" id="PTHR43639">
    <property type="entry name" value="OXIDOREDUCTASE, SHORT-CHAIN DEHYDROGENASE/REDUCTASE FAMILY (AFU_ORTHOLOGUE AFUA_5G02870)"/>
    <property type="match status" value="1"/>
</dbReference>
<evidence type="ECO:0000256" key="2">
    <source>
        <dbReference type="ARBA" id="ARBA00022857"/>
    </source>
</evidence>
<dbReference type="Proteomes" id="UP000070168">
    <property type="component" value="Unassembled WGS sequence"/>
</dbReference>
<dbReference type="InterPro" id="IPR002347">
    <property type="entry name" value="SDR_fam"/>
</dbReference>
<dbReference type="NCBIfam" id="NF005559">
    <property type="entry name" value="PRK07231.1"/>
    <property type="match status" value="1"/>
</dbReference>
<protein>
    <submittedName>
        <fullName evidence="5">Oxoglutarate/iron-dependent dioxygenase</fullName>
    </submittedName>
</protein>
<keyword evidence="2" id="KW-0521">NADP</keyword>
<dbReference type="Pfam" id="PF14226">
    <property type="entry name" value="DIOX_N"/>
    <property type="match status" value="1"/>
</dbReference>
<dbReference type="InterPro" id="IPR036291">
    <property type="entry name" value="NAD(P)-bd_dom_sf"/>
</dbReference>
<proteinExistence type="inferred from homology"/>
<dbReference type="InterPro" id="IPR044861">
    <property type="entry name" value="IPNS-like_FE2OG_OXY"/>
</dbReference>
<dbReference type="InterPro" id="IPR026992">
    <property type="entry name" value="DIOX_N"/>
</dbReference>
<evidence type="ECO:0000313" key="5">
    <source>
        <dbReference type="EMBL" id="KXG49844.1"/>
    </source>
</evidence>
<dbReference type="STRING" id="5078.A0A135LLM6"/>
<dbReference type="Gene3D" id="3.40.50.720">
    <property type="entry name" value="NAD(P)-binding Rossmann-like Domain"/>
    <property type="match status" value="1"/>
</dbReference>
<dbReference type="RefSeq" id="XP_040648380.1">
    <property type="nucleotide sequence ID" value="XM_040793525.1"/>
</dbReference>
<dbReference type="SUPFAM" id="SSF51197">
    <property type="entry name" value="Clavaminate synthase-like"/>
    <property type="match status" value="1"/>
</dbReference>
<dbReference type="Gene3D" id="2.60.120.330">
    <property type="entry name" value="B-lactam Antibiotic, Isopenicillin N Synthase, Chain"/>
    <property type="match status" value="1"/>
</dbReference>
<dbReference type="EMBL" id="LHQR01000048">
    <property type="protein sequence ID" value="KXG49844.1"/>
    <property type="molecule type" value="Genomic_DNA"/>
</dbReference>
<feature type="domain" description="Fe2OG dioxygenase" evidence="4">
    <location>
        <begin position="440"/>
        <end position="545"/>
    </location>
</feature>